<evidence type="ECO:0000313" key="1">
    <source>
        <dbReference type="EMBL" id="EEJ60857.1"/>
    </source>
</evidence>
<evidence type="ECO:0000313" key="2">
    <source>
        <dbReference type="Proteomes" id="UP000003491"/>
    </source>
</evidence>
<protein>
    <submittedName>
        <fullName evidence="1">Putative enterobactin synthase subunit F</fullName>
    </submittedName>
</protein>
<gene>
    <name evidence="1" type="ORF">HMPREF0528_0009</name>
</gene>
<dbReference type="EMBL" id="ACGR01000012">
    <property type="protein sequence ID" value="EEJ60857.1"/>
    <property type="molecule type" value="Genomic_DNA"/>
</dbReference>
<proteinExistence type="predicted"/>
<reference evidence="1 2" key="1">
    <citation type="submission" date="2009-01" db="EMBL/GenBank/DDBJ databases">
        <authorList>
            <person name="Qin X."/>
            <person name="Bachman B."/>
            <person name="Battles P."/>
            <person name="Bell A."/>
            <person name="Bess C."/>
            <person name="Bickham C."/>
            <person name="Chaboub L."/>
            <person name="Chen D."/>
            <person name="Coyle M."/>
            <person name="Deiros D.R."/>
            <person name="Dinh H."/>
            <person name="Forbes L."/>
            <person name="Fowler G."/>
            <person name="Francisco L."/>
            <person name="Fu Q."/>
            <person name="Gubbala S."/>
            <person name="Hale W."/>
            <person name="Han Y."/>
            <person name="Hemphill L."/>
            <person name="Highlander S.K."/>
            <person name="Hirani K."/>
            <person name="Hogues M."/>
            <person name="Jackson L."/>
            <person name="Jakkamsetti A."/>
            <person name="Javaid M."/>
            <person name="Jiang H."/>
            <person name="Korchina V."/>
            <person name="Kovar C."/>
            <person name="Lara F."/>
            <person name="Lee S."/>
            <person name="Mata R."/>
            <person name="Mathew T."/>
            <person name="Moen C."/>
            <person name="Morales K."/>
            <person name="Munidasa M."/>
            <person name="Nazareth L."/>
            <person name="Ngo R."/>
            <person name="Nguyen L."/>
            <person name="Okwuonu G."/>
            <person name="Ongeri F."/>
            <person name="Patil S."/>
            <person name="Petrosino J."/>
            <person name="Pham C."/>
            <person name="Pham P."/>
            <person name="Pu L.-L."/>
            <person name="Puazo M."/>
            <person name="Raj R."/>
            <person name="Reid J."/>
            <person name="Rouhana J."/>
            <person name="Saada N."/>
            <person name="Shang Y."/>
            <person name="Simmons D."/>
            <person name="Thornton R."/>
            <person name="Warren J."/>
            <person name="Weissenberger G."/>
            <person name="Zhang J."/>
            <person name="Zhang L."/>
            <person name="Zhou C."/>
            <person name="Zhu D."/>
            <person name="Muzny D."/>
            <person name="Worley K."/>
            <person name="Gibbs R."/>
        </authorList>
    </citation>
    <scope>NUCLEOTIDE SEQUENCE [LARGE SCALE GENOMIC DNA]</scope>
    <source>
        <strain evidence="1 2">ATCC 33200</strain>
    </source>
</reference>
<dbReference type="Proteomes" id="UP000003491">
    <property type="component" value="Unassembled WGS sequence"/>
</dbReference>
<dbReference type="AlphaFoldDB" id="C2E2N5"/>
<accession>C2E2N5</accession>
<feature type="non-terminal residue" evidence="1">
    <location>
        <position position="1"/>
    </location>
</feature>
<sequence>FQRSAGSVLHIAQCAGAIQSVAATMRLTGRLGHCVSAAVTGVLPAVAGSPLAYSDTDEFYPVAGGTMSQHLPLV</sequence>
<feature type="non-terminal residue" evidence="1">
    <location>
        <position position="74"/>
    </location>
</feature>
<comment type="caution">
    <text evidence="1">The sequence shown here is derived from an EMBL/GenBank/DDBJ whole genome shotgun (WGS) entry which is preliminary data.</text>
</comment>
<name>C2E2N5_LACJH</name>
<organism evidence="1 2">
    <name type="scientific">Lactobacillus johnsonii ATCC 33200</name>
    <dbReference type="NCBI Taxonomy" id="525330"/>
    <lineage>
        <taxon>Bacteria</taxon>
        <taxon>Bacillati</taxon>
        <taxon>Bacillota</taxon>
        <taxon>Bacilli</taxon>
        <taxon>Lactobacillales</taxon>
        <taxon>Lactobacillaceae</taxon>
        <taxon>Lactobacillus</taxon>
    </lineage>
</organism>